<dbReference type="Pfam" id="PF11086">
    <property type="entry name" value="DUF2878"/>
    <property type="match status" value="1"/>
</dbReference>
<feature type="transmembrane region" description="Helical" evidence="1">
    <location>
        <begin position="53"/>
        <end position="76"/>
    </location>
</feature>
<evidence type="ECO:0000313" key="3">
    <source>
        <dbReference type="Proteomes" id="UP001519667"/>
    </source>
</evidence>
<protein>
    <submittedName>
        <fullName evidence="2">DUF2878 domain-containing protein</fullName>
    </submittedName>
</protein>
<dbReference type="EMBL" id="JAGTIS010000004">
    <property type="protein sequence ID" value="MBT8766575.1"/>
    <property type="molecule type" value="Genomic_DNA"/>
</dbReference>
<feature type="transmembrane region" description="Helical" evidence="1">
    <location>
        <begin position="111"/>
        <end position="129"/>
    </location>
</feature>
<reference evidence="2 3" key="1">
    <citation type="submission" date="2021-04" db="EMBL/GenBank/DDBJ databases">
        <title>Pseudomonas boanensis sp. nov., a bacterium isolated from river water used for household purposes in Boane District, Mozambique.</title>
        <authorList>
            <person name="Nicklasson M."/>
            <person name="Martin-Rodriguez A.J."/>
            <person name="Thorell K."/>
            <person name="Neves L."/>
            <person name="Mussagy A."/>
            <person name="Rydberg H.A."/>
            <person name="Hernroth B."/>
            <person name="Svensson-Stadler L."/>
            <person name="Sjoling A."/>
        </authorList>
    </citation>
    <scope>NUCLEOTIDE SEQUENCE [LARGE SCALE GENOMIC DNA]</scope>
    <source>
        <strain evidence="2 3">DB1</strain>
    </source>
</reference>
<dbReference type="InterPro" id="IPR021306">
    <property type="entry name" value="DUF2878"/>
</dbReference>
<evidence type="ECO:0000256" key="1">
    <source>
        <dbReference type="SAM" id="Phobius"/>
    </source>
</evidence>
<evidence type="ECO:0000313" key="2">
    <source>
        <dbReference type="EMBL" id="MBT8766575.1"/>
    </source>
</evidence>
<feature type="transmembrane region" description="Helical" evidence="1">
    <location>
        <begin position="82"/>
        <end position="104"/>
    </location>
</feature>
<feature type="transmembrane region" description="Helical" evidence="1">
    <location>
        <begin position="135"/>
        <end position="156"/>
    </location>
</feature>
<keyword evidence="1" id="KW-0812">Transmembrane</keyword>
<name>A0ABS5XFY8_9GAMM</name>
<feature type="transmembrane region" description="Helical" evidence="1">
    <location>
        <begin position="15"/>
        <end position="41"/>
    </location>
</feature>
<organism evidence="2 3">
    <name type="scientific">Metapseudomonas boanensis</name>
    <dbReference type="NCBI Taxonomy" id="2822138"/>
    <lineage>
        <taxon>Bacteria</taxon>
        <taxon>Pseudomonadati</taxon>
        <taxon>Pseudomonadota</taxon>
        <taxon>Gammaproteobacteria</taxon>
        <taxon>Pseudomonadales</taxon>
        <taxon>Pseudomonadaceae</taxon>
        <taxon>Metapseudomonas</taxon>
    </lineage>
</organism>
<accession>A0ABS5XFY8</accession>
<sequence length="162" mass="17253">MDRAWLIGNALWLQLGWWGCVLGAQISWLLFAVAAGLFAHLVLCPHPRAEAGALLRVALGGCAMDTTLGAIGVFRFDQSPLPIWLFLLWLVFACGLRHSLAWAARPAWRGILLGGIGGPLAYCAGAPLAEVSLPLGIAGTTLVLAPLWGAWMPLAFRLSGTR</sequence>
<comment type="caution">
    <text evidence="2">The sequence shown here is derived from an EMBL/GenBank/DDBJ whole genome shotgun (WGS) entry which is preliminary data.</text>
</comment>
<proteinExistence type="predicted"/>
<keyword evidence="1" id="KW-0472">Membrane</keyword>
<gene>
    <name evidence="2" type="ORF">J7302_10590</name>
</gene>
<dbReference type="RefSeq" id="WP_215373640.1">
    <property type="nucleotide sequence ID" value="NZ_JAGTIS010000004.1"/>
</dbReference>
<keyword evidence="3" id="KW-1185">Reference proteome</keyword>
<keyword evidence="1" id="KW-1133">Transmembrane helix</keyword>
<dbReference type="Proteomes" id="UP001519667">
    <property type="component" value="Unassembled WGS sequence"/>
</dbReference>